<dbReference type="Gene3D" id="1.10.150.240">
    <property type="entry name" value="Putative phosphatase, domain 2"/>
    <property type="match status" value="1"/>
</dbReference>
<dbReference type="GeneID" id="58052042"/>
<evidence type="ECO:0000313" key="2">
    <source>
        <dbReference type="Proteomes" id="UP000274772"/>
    </source>
</evidence>
<dbReference type="EMBL" id="AP018586">
    <property type="protein sequence ID" value="BBD93366.1"/>
    <property type="molecule type" value="Genomic_DNA"/>
</dbReference>
<proteinExistence type="predicted"/>
<dbReference type="Gene3D" id="3.40.50.1000">
    <property type="entry name" value="HAD superfamily/HAD-like"/>
    <property type="match status" value="1"/>
</dbReference>
<dbReference type="RefSeq" id="WP_002441162.1">
    <property type="nucleotide sequence ID" value="NZ_AP018585.1"/>
</dbReference>
<organism evidence="1 2">
    <name type="scientific">Staphylococcus caprae</name>
    <dbReference type="NCBI Taxonomy" id="29380"/>
    <lineage>
        <taxon>Bacteria</taxon>
        <taxon>Bacillati</taxon>
        <taxon>Bacillota</taxon>
        <taxon>Bacilli</taxon>
        <taxon>Bacillales</taxon>
        <taxon>Staphylococcaceae</taxon>
        <taxon>Staphylococcus</taxon>
    </lineage>
</organism>
<evidence type="ECO:0000313" key="1">
    <source>
        <dbReference type="EMBL" id="BBD93366.1"/>
    </source>
</evidence>
<protein>
    <submittedName>
        <fullName evidence="1">Haloacid dehalogenase-like hydrolase</fullName>
    </submittedName>
</protein>
<dbReference type="PANTHER" id="PTHR43434">
    <property type="entry name" value="PHOSPHOGLYCOLATE PHOSPHATASE"/>
    <property type="match status" value="1"/>
</dbReference>
<accession>A0ABN5W5Q3</accession>
<dbReference type="SFLD" id="SFLDS00003">
    <property type="entry name" value="Haloacid_Dehalogenase"/>
    <property type="match status" value="1"/>
</dbReference>
<dbReference type="InterPro" id="IPR023198">
    <property type="entry name" value="PGP-like_dom2"/>
</dbReference>
<dbReference type="InterPro" id="IPR041492">
    <property type="entry name" value="HAD_2"/>
</dbReference>
<reference evidence="1 2" key="1">
    <citation type="submission" date="2018-05" db="EMBL/GenBank/DDBJ databases">
        <title>Complete genome sequencing of three human clinical isolates of Staphylococcus caprae reveals virulence factors similar to those of S. epidermidis and S. capitis.</title>
        <authorList>
            <person name="Watanabe S."/>
            <person name="Cui L."/>
        </authorList>
    </citation>
    <scope>NUCLEOTIDE SEQUENCE [LARGE SCALE GENOMIC DNA]</scope>
    <source>
        <strain evidence="1 2">JMUB590</strain>
    </source>
</reference>
<dbReference type="InterPro" id="IPR036412">
    <property type="entry name" value="HAD-like_sf"/>
</dbReference>
<dbReference type="InterPro" id="IPR050155">
    <property type="entry name" value="HAD-like_hydrolase_sf"/>
</dbReference>
<dbReference type="Pfam" id="PF13419">
    <property type="entry name" value="HAD_2"/>
    <property type="match status" value="1"/>
</dbReference>
<dbReference type="Proteomes" id="UP000274772">
    <property type="component" value="Chromosome"/>
</dbReference>
<sequence>MNFDNYIFDFDGTLADTTSCHVYATQEAFKNLELEIPSEEEILKVMNQPLEEGFKYLVNKDVTKAQVEAFIQAYHQYYDRYEVHHLKEYAGISEMLQLLHNKKKKLFVVSSKKSDVVTKHLNYLGLNRFMTDALGLHSREHLKPHHETLQTLIQNNHLNSGRTVYIGDTIYDVKSANASNIKSCVVTWGAQSAHDLLQENPHYVVNEPEEIITIL</sequence>
<gene>
    <name evidence="1" type="ORF">JMUB590_2312</name>
</gene>
<dbReference type="InterPro" id="IPR023214">
    <property type="entry name" value="HAD_sf"/>
</dbReference>
<dbReference type="SFLD" id="SFLDG01129">
    <property type="entry name" value="C1.5:_HAD__Beta-PGM__Phosphata"/>
    <property type="match status" value="1"/>
</dbReference>
<dbReference type="SUPFAM" id="SSF56784">
    <property type="entry name" value="HAD-like"/>
    <property type="match status" value="1"/>
</dbReference>
<name>A0ABN5W5Q3_9STAP</name>
<dbReference type="PANTHER" id="PTHR43434:SF26">
    <property type="entry name" value="PYROPHOSPHATASE PPAX"/>
    <property type="match status" value="1"/>
</dbReference>
<keyword evidence="2" id="KW-1185">Reference proteome</keyword>